<evidence type="ECO:0000313" key="2">
    <source>
        <dbReference type="Proteomes" id="UP000765509"/>
    </source>
</evidence>
<evidence type="ECO:0000313" key="1">
    <source>
        <dbReference type="EMBL" id="MBW0503486.1"/>
    </source>
</evidence>
<accession>A0A9Q3HFS2</accession>
<dbReference type="EMBL" id="AVOT02017421">
    <property type="protein sequence ID" value="MBW0503486.1"/>
    <property type="molecule type" value="Genomic_DNA"/>
</dbReference>
<comment type="caution">
    <text evidence="1">The sequence shown here is derived from an EMBL/GenBank/DDBJ whole genome shotgun (WGS) entry which is preliminary data.</text>
</comment>
<dbReference type="AlphaFoldDB" id="A0A9Q3HFS2"/>
<sequence length="79" mass="9075">MGDGLTAGIKEGLVVEKLGEAGGREVGLVGKLWEYWELSDFGISWQEDEKGKYWIDGQKNYKPPQLLHHPIHHYLHHHD</sequence>
<protein>
    <submittedName>
        <fullName evidence="1">Uncharacterized protein</fullName>
    </submittedName>
</protein>
<keyword evidence="2" id="KW-1185">Reference proteome</keyword>
<organism evidence="1 2">
    <name type="scientific">Austropuccinia psidii MF-1</name>
    <dbReference type="NCBI Taxonomy" id="1389203"/>
    <lineage>
        <taxon>Eukaryota</taxon>
        <taxon>Fungi</taxon>
        <taxon>Dikarya</taxon>
        <taxon>Basidiomycota</taxon>
        <taxon>Pucciniomycotina</taxon>
        <taxon>Pucciniomycetes</taxon>
        <taxon>Pucciniales</taxon>
        <taxon>Sphaerophragmiaceae</taxon>
        <taxon>Austropuccinia</taxon>
    </lineage>
</organism>
<dbReference type="Proteomes" id="UP000765509">
    <property type="component" value="Unassembled WGS sequence"/>
</dbReference>
<gene>
    <name evidence="1" type="ORF">O181_043201</name>
</gene>
<reference evidence="1" key="1">
    <citation type="submission" date="2021-03" db="EMBL/GenBank/DDBJ databases">
        <title>Draft genome sequence of rust myrtle Austropuccinia psidii MF-1, a brazilian biotype.</title>
        <authorList>
            <person name="Quecine M.C."/>
            <person name="Pachon D.M.R."/>
            <person name="Bonatelli M.L."/>
            <person name="Correr F.H."/>
            <person name="Franceschini L.M."/>
            <person name="Leite T.F."/>
            <person name="Margarido G.R.A."/>
            <person name="Almeida C.A."/>
            <person name="Ferrarezi J.A."/>
            <person name="Labate C.A."/>
        </authorList>
    </citation>
    <scope>NUCLEOTIDE SEQUENCE</scope>
    <source>
        <strain evidence="1">MF-1</strain>
    </source>
</reference>
<proteinExistence type="predicted"/>
<name>A0A9Q3HFS2_9BASI</name>